<dbReference type="Pfam" id="PF14559">
    <property type="entry name" value="TPR_19"/>
    <property type="match status" value="1"/>
</dbReference>
<dbReference type="RefSeq" id="WP_183552125.1">
    <property type="nucleotide sequence ID" value="NZ_JACHBX010000001.1"/>
</dbReference>
<name>A0A7W9WY87_9BURK</name>
<dbReference type="PANTHER" id="PTHR12558">
    <property type="entry name" value="CELL DIVISION CYCLE 16,23,27"/>
    <property type="match status" value="1"/>
</dbReference>
<sequence>MTFFRVLTLAVLLAATHVAGAPSARADVGCGQPCRGLVLEAQALEGRARYQEALTKYKAAEQADPTASIPLSLAAGLVLKLSTVAPQDKAPQLRDMARALAERATLLAADDPVAQEVLRMLDDPAPPPLRQPNARAVKLMAEGEAAFARQDIKAALAKYEATMLADPQYSSAWVAAGNCHYVQRDWKGAEALFRQATLIEPHNSQAWRYLSDALFYQDQRGAAEAMLYKAIEADPSQRPNWSKLARYRAGAGLPLKALGLRRGVRVAENADGKYVISLDSKTDAEKTPDHAFRLALGMTEVALRTGDKDKRKSAFEIELATWRQALKIADEAEANSGEGILDPGLLQVRALAREGQLEPAILLLMFRQAYRPALQAWMAANPGGVKYFIDRYGVMP</sequence>
<feature type="chain" id="PRO_5031168295" evidence="2">
    <location>
        <begin position="27"/>
        <end position="396"/>
    </location>
</feature>
<gene>
    <name evidence="3" type="ORF">HD842_001149</name>
</gene>
<dbReference type="InterPro" id="IPR011990">
    <property type="entry name" value="TPR-like_helical_dom_sf"/>
</dbReference>
<evidence type="ECO:0000256" key="2">
    <source>
        <dbReference type="SAM" id="SignalP"/>
    </source>
</evidence>
<dbReference type="PANTHER" id="PTHR12558:SF13">
    <property type="entry name" value="CELL DIVISION CYCLE PROTEIN 27 HOMOLOG"/>
    <property type="match status" value="1"/>
</dbReference>
<proteinExistence type="predicted"/>
<evidence type="ECO:0000313" key="4">
    <source>
        <dbReference type="Proteomes" id="UP000540787"/>
    </source>
</evidence>
<dbReference type="AlphaFoldDB" id="A0A7W9WY87"/>
<feature type="signal peptide" evidence="2">
    <location>
        <begin position="1"/>
        <end position="26"/>
    </location>
</feature>
<feature type="repeat" description="TPR" evidence="1">
    <location>
        <begin position="170"/>
        <end position="203"/>
    </location>
</feature>
<evidence type="ECO:0000313" key="3">
    <source>
        <dbReference type="EMBL" id="MBB6133038.1"/>
    </source>
</evidence>
<dbReference type="PROSITE" id="PS50005">
    <property type="entry name" value="TPR"/>
    <property type="match status" value="1"/>
</dbReference>
<dbReference type="SMART" id="SM00028">
    <property type="entry name" value="TPR"/>
    <property type="match status" value="4"/>
</dbReference>
<dbReference type="Gene3D" id="1.25.40.10">
    <property type="entry name" value="Tetratricopeptide repeat domain"/>
    <property type="match status" value="1"/>
</dbReference>
<dbReference type="EMBL" id="JACHBX010000001">
    <property type="protein sequence ID" value="MBB6133038.1"/>
    <property type="molecule type" value="Genomic_DNA"/>
</dbReference>
<dbReference type="Proteomes" id="UP000540787">
    <property type="component" value="Unassembled WGS sequence"/>
</dbReference>
<organism evidence="3 4">
    <name type="scientific">Massilia aurea</name>
    <dbReference type="NCBI Taxonomy" id="373040"/>
    <lineage>
        <taxon>Bacteria</taxon>
        <taxon>Pseudomonadati</taxon>
        <taxon>Pseudomonadota</taxon>
        <taxon>Betaproteobacteria</taxon>
        <taxon>Burkholderiales</taxon>
        <taxon>Oxalobacteraceae</taxon>
        <taxon>Telluria group</taxon>
        <taxon>Massilia</taxon>
    </lineage>
</organism>
<dbReference type="InterPro" id="IPR019734">
    <property type="entry name" value="TPR_rpt"/>
</dbReference>
<protein>
    <submittedName>
        <fullName evidence="3">Tetratricopeptide (TPR) repeat protein</fullName>
    </submittedName>
</protein>
<accession>A0A7W9WY87</accession>
<keyword evidence="2" id="KW-0732">Signal</keyword>
<evidence type="ECO:0000256" key="1">
    <source>
        <dbReference type="PROSITE-ProRule" id="PRU00339"/>
    </source>
</evidence>
<comment type="caution">
    <text evidence="3">The sequence shown here is derived from an EMBL/GenBank/DDBJ whole genome shotgun (WGS) entry which is preliminary data.</text>
</comment>
<keyword evidence="1" id="KW-0802">TPR repeat</keyword>
<reference evidence="3 4" key="1">
    <citation type="submission" date="2020-08" db="EMBL/GenBank/DDBJ databases">
        <title>The Agave Microbiome: Exploring the role of microbial communities in plant adaptations to desert environments.</title>
        <authorList>
            <person name="Partida-Martinez L.P."/>
        </authorList>
    </citation>
    <scope>NUCLEOTIDE SEQUENCE [LARGE SCALE GENOMIC DNA]</scope>
    <source>
        <strain evidence="3 4">AT3.2</strain>
    </source>
</reference>
<keyword evidence="4" id="KW-1185">Reference proteome</keyword>
<dbReference type="SUPFAM" id="SSF48452">
    <property type="entry name" value="TPR-like"/>
    <property type="match status" value="1"/>
</dbReference>